<evidence type="ECO:0000256" key="1">
    <source>
        <dbReference type="ARBA" id="ARBA00022441"/>
    </source>
</evidence>
<evidence type="ECO:0000313" key="4">
    <source>
        <dbReference type="EMBL" id="CAG8750376.1"/>
    </source>
</evidence>
<dbReference type="Pfam" id="PF24681">
    <property type="entry name" value="Kelch_KLHDC2_KLHL20_DRC7"/>
    <property type="match status" value="1"/>
</dbReference>
<dbReference type="InterPro" id="IPR015915">
    <property type="entry name" value="Kelch-typ_b-propeller"/>
</dbReference>
<keyword evidence="3" id="KW-0472">Membrane</keyword>
<proteinExistence type="predicted"/>
<evidence type="ECO:0000256" key="3">
    <source>
        <dbReference type="SAM" id="Phobius"/>
    </source>
</evidence>
<keyword evidence="3" id="KW-1133">Transmembrane helix</keyword>
<gene>
    <name evidence="4" type="ORF">GMARGA_LOCUS16318</name>
</gene>
<organism evidence="4 5">
    <name type="scientific">Gigaspora margarita</name>
    <dbReference type="NCBI Taxonomy" id="4874"/>
    <lineage>
        <taxon>Eukaryota</taxon>
        <taxon>Fungi</taxon>
        <taxon>Fungi incertae sedis</taxon>
        <taxon>Mucoromycota</taxon>
        <taxon>Glomeromycotina</taxon>
        <taxon>Glomeromycetes</taxon>
        <taxon>Diversisporales</taxon>
        <taxon>Gigasporaceae</taxon>
        <taxon>Gigaspora</taxon>
    </lineage>
</organism>
<keyword evidence="1" id="KW-0880">Kelch repeat</keyword>
<accession>A0ABN7VB62</accession>
<reference evidence="4 5" key="1">
    <citation type="submission" date="2021-06" db="EMBL/GenBank/DDBJ databases">
        <authorList>
            <person name="Kallberg Y."/>
            <person name="Tangrot J."/>
            <person name="Rosling A."/>
        </authorList>
    </citation>
    <scope>NUCLEOTIDE SEQUENCE [LARGE SCALE GENOMIC DNA]</scope>
    <source>
        <strain evidence="4 5">120-4 pot B 10/14</strain>
    </source>
</reference>
<dbReference type="Gene3D" id="2.120.10.80">
    <property type="entry name" value="Kelch-type beta propeller"/>
    <property type="match status" value="2"/>
</dbReference>
<dbReference type="EMBL" id="CAJVQB010011781">
    <property type="protein sequence ID" value="CAG8750376.1"/>
    <property type="molecule type" value="Genomic_DNA"/>
</dbReference>
<name>A0ABN7VB62_GIGMA</name>
<keyword evidence="2" id="KW-0677">Repeat</keyword>
<keyword evidence="5" id="KW-1185">Reference proteome</keyword>
<evidence type="ECO:0000256" key="2">
    <source>
        <dbReference type="ARBA" id="ARBA00022737"/>
    </source>
</evidence>
<feature type="transmembrane region" description="Helical" evidence="3">
    <location>
        <begin position="375"/>
        <end position="401"/>
    </location>
</feature>
<protein>
    <submittedName>
        <fullName evidence="4">4888_t:CDS:1</fullName>
    </submittedName>
</protein>
<keyword evidence="3" id="KW-0812">Transmembrane</keyword>
<feature type="transmembrane region" description="Helical" evidence="3">
    <location>
        <begin position="6"/>
        <end position="27"/>
    </location>
</feature>
<dbReference type="Proteomes" id="UP000789901">
    <property type="component" value="Unassembled WGS sequence"/>
</dbReference>
<evidence type="ECO:0000313" key="5">
    <source>
        <dbReference type="Proteomes" id="UP000789901"/>
    </source>
</evidence>
<sequence>MLLYNFVAFSLYIFICLLNFVFTSAFIPDKRYSHSSVFINKKLYFSGGYSRPGKVYTTNEFFYLDVSKSFTITDNGLMPWIDLTYTGGPQKASATVCTDEKNNDLFFIFGGYPYNSSFINQFDSSKQQWINIISTGNAPTNRSSISCAKFNNGLISIFSGFNTTSIITNDLWIFNTLTLTWSLSNATDAPLFRWAYCAITLPDKNILYIGGKYDTNLYRPMNSLPLYNTKSDTWTSMSIFGPTPPDREFPSAVLTSDERIIIFGGYNNGTSFGDLWILDITKYQWSIGNILNPIVDLVLYRHTATLVDNYMIVAFGLFSENNMSSKIFMLDVSHKDSYRWVTEFTPNATTTTTTTISSNPISSNTISLDSKNVSLIIGAIIGAIIFLVIFVIAIILTLKFINKHNVLLKN</sequence>
<comment type="caution">
    <text evidence="4">The sequence shown here is derived from an EMBL/GenBank/DDBJ whole genome shotgun (WGS) entry which is preliminary data.</text>
</comment>
<dbReference type="PANTHER" id="PTHR46093:SF18">
    <property type="entry name" value="FIBRONECTIN TYPE-III DOMAIN-CONTAINING PROTEIN"/>
    <property type="match status" value="1"/>
</dbReference>
<dbReference type="PANTHER" id="PTHR46093">
    <property type="entry name" value="ACYL-COA-BINDING DOMAIN-CONTAINING PROTEIN 5"/>
    <property type="match status" value="1"/>
</dbReference>
<dbReference type="SUPFAM" id="SSF117281">
    <property type="entry name" value="Kelch motif"/>
    <property type="match status" value="2"/>
</dbReference>